<evidence type="ECO:0000256" key="12">
    <source>
        <dbReference type="PROSITE-ProRule" id="PRU10141"/>
    </source>
</evidence>
<dbReference type="GO" id="GO:0008582">
    <property type="term" value="P:regulation of synaptic assembly at neuromuscular junction"/>
    <property type="evidence" value="ECO:0007669"/>
    <property type="project" value="UniProtKB-ARBA"/>
</dbReference>
<evidence type="ECO:0000256" key="6">
    <source>
        <dbReference type="ARBA" id="ARBA00022679"/>
    </source>
</evidence>
<dbReference type="InterPro" id="IPR008271">
    <property type="entry name" value="Ser/Thr_kinase_AS"/>
</dbReference>
<comment type="similarity">
    <text evidence="1">Belongs to the protein kinase superfamily. AGC Ser/Thr protein kinase family. RAC subfamily.</text>
</comment>
<keyword evidence="9 12" id="KW-0067">ATP-binding</keyword>
<dbReference type="FunFam" id="2.30.29.30:FF:000404">
    <property type="entry name" value="Non-specific serine/threonine protein kinase"/>
    <property type="match status" value="1"/>
</dbReference>
<dbReference type="KEGG" id="ovi:T265_00529"/>
<gene>
    <name evidence="16" type="ORF">T265_00529</name>
</gene>
<dbReference type="Pfam" id="PF00462">
    <property type="entry name" value="Glutaredoxin"/>
    <property type="match status" value="1"/>
</dbReference>
<dbReference type="PROSITE" id="PS00107">
    <property type="entry name" value="PROTEIN_KINASE_ATP"/>
    <property type="match status" value="1"/>
</dbReference>
<dbReference type="CDD" id="cd01241">
    <property type="entry name" value="PH_PKB"/>
    <property type="match status" value="1"/>
</dbReference>
<sequence length="921" mass="105573">MVLDFSQTINRFTYLDAYPLPRLDKMIEEISRHAVFSTLDLLSAYHQVSISEQDKPYTAFEACGELFQFRRIPFGVTNGVTCFQRTIDYIIKSKNLSGTYAYIDNVTICGTTQSEHDQNLKYFHEKSIKAAKQIRLGYKVPEGIIKPDPERMRPIPLIPSPQSYRLIHMTLNPNNELLRRPMCLPLTRKVVLEGWLMKRGEHIKNWRRRFFKLREDGTFYGYKCQPKDDTALPLNNFTVRDCQIICLNKPKPFTFLIRGLQWTNIVERLFFVETEQERSEWLGAIQTVANRLRSTAEEPISILSVSLDEDVALDIPQRLVRVLGKGTFGKVVLCQERDTGYFYAMKILKKSVLVEKEEVAHTLTENRVLQQCHHPFMTQLRYSFTTPDRLCFVMEYVNGGELFYHLSLERRFSEDRTRFYAAEITLALGYLHTQNVVYRDLKLENLLLDKDGHIKIADFGLCKEEMSYGTMTKTFCGTPEYLAPEVLLESDYGRAVDWWGLGVVMYEMMCGRLPFYSTDHEILFELILQEKVVFPSHLSLIAQDILAKLLIKDPSSRLGGGPRDVLDVMAHPFFLSVDWDKLIRKDVIPPWKPDVTDELDTKYIPEEFQNESVALTPPDQIGLIPFFVHRIARVSLYVFFANFVVHFPLRLSAASQTLWFTFLFFVFPQRNLSSLMKDASSINRHQFLSSGALYSTNRALILRTYASTPQSEAVKAVGDLVQTHRVVLFMKGNPDEPRCGFSNAVCRILEMHGVLDKARIAKQPDLFASYDVLENEELRSAAKTYSDWPTFPQVYFDGEFVGGCDILLDMHKSAPVSIGVPQGSVLGPVLFLIYVNDLPDVLASPRLLFSDDLKSWSSNASALRIDVDAAKPWSLDWRLPLNDEKCVHVSFGGDSANAFVMHVEKGPENIMRIGAKKDLRI</sequence>
<evidence type="ECO:0000256" key="8">
    <source>
        <dbReference type="ARBA" id="ARBA00022777"/>
    </source>
</evidence>
<dbReference type="InterPro" id="IPR002109">
    <property type="entry name" value="Glutaredoxin"/>
</dbReference>
<dbReference type="EMBL" id="KL596623">
    <property type="protein sequence ID" value="KER33637.1"/>
    <property type="molecule type" value="Genomic_DNA"/>
</dbReference>
<evidence type="ECO:0000256" key="1">
    <source>
        <dbReference type="ARBA" id="ARBA00006935"/>
    </source>
</evidence>
<dbReference type="SUPFAM" id="SSF56112">
    <property type="entry name" value="Protein kinase-like (PK-like)"/>
    <property type="match status" value="1"/>
</dbReference>
<evidence type="ECO:0000256" key="11">
    <source>
        <dbReference type="ARBA" id="ARBA00048679"/>
    </source>
</evidence>
<dbReference type="GO" id="GO:0008286">
    <property type="term" value="P:insulin receptor signaling pathway"/>
    <property type="evidence" value="ECO:0007669"/>
    <property type="project" value="UniProtKB-ARBA"/>
</dbReference>
<dbReference type="GeneID" id="20314717"/>
<dbReference type="InterPro" id="IPR000961">
    <property type="entry name" value="AGC-kinase_C"/>
</dbReference>
<dbReference type="PANTHER" id="PTHR24351">
    <property type="entry name" value="RIBOSOMAL PROTEIN S6 KINASE"/>
    <property type="match status" value="1"/>
</dbReference>
<dbReference type="SMART" id="SM00233">
    <property type="entry name" value="PH"/>
    <property type="match status" value="1"/>
</dbReference>
<name>A0A075A5Q8_OPIVI</name>
<feature type="domain" description="AGC-kinase C-terminal" evidence="15">
    <location>
        <begin position="575"/>
        <end position="655"/>
    </location>
</feature>
<dbReference type="Gene3D" id="3.30.70.270">
    <property type="match status" value="1"/>
</dbReference>
<dbReference type="InterPro" id="IPR017441">
    <property type="entry name" value="Protein_kinase_ATP_BS"/>
</dbReference>
<evidence type="ECO:0000256" key="3">
    <source>
        <dbReference type="ARBA" id="ARBA00022473"/>
    </source>
</evidence>
<dbReference type="Proteomes" id="UP000054324">
    <property type="component" value="Unassembled WGS sequence"/>
</dbReference>
<comment type="catalytic activity">
    <reaction evidence="10">
        <text>L-threonyl-[protein] + ATP = O-phospho-L-threonyl-[protein] + ADP + H(+)</text>
        <dbReference type="Rhea" id="RHEA:46608"/>
        <dbReference type="Rhea" id="RHEA-COMP:11060"/>
        <dbReference type="Rhea" id="RHEA-COMP:11605"/>
        <dbReference type="ChEBI" id="CHEBI:15378"/>
        <dbReference type="ChEBI" id="CHEBI:30013"/>
        <dbReference type="ChEBI" id="CHEBI:30616"/>
        <dbReference type="ChEBI" id="CHEBI:61977"/>
        <dbReference type="ChEBI" id="CHEBI:456216"/>
        <dbReference type="EC" id="2.7.11.1"/>
    </reaction>
</comment>
<dbReference type="SMART" id="SM00133">
    <property type="entry name" value="S_TK_X"/>
    <property type="match status" value="1"/>
</dbReference>
<dbReference type="PROSITE" id="PS50003">
    <property type="entry name" value="PH_DOMAIN"/>
    <property type="match status" value="1"/>
</dbReference>
<keyword evidence="3" id="KW-0217">Developmental protein</keyword>
<dbReference type="InterPro" id="IPR043128">
    <property type="entry name" value="Rev_trsase/Diguanyl_cyclase"/>
</dbReference>
<evidence type="ECO:0000256" key="7">
    <source>
        <dbReference type="ARBA" id="ARBA00022741"/>
    </source>
</evidence>
<dbReference type="SUPFAM" id="SSF56672">
    <property type="entry name" value="DNA/RNA polymerases"/>
    <property type="match status" value="1"/>
</dbReference>
<keyword evidence="6" id="KW-0808">Transferase</keyword>
<dbReference type="CTD" id="20314717"/>
<reference evidence="16 17" key="1">
    <citation type="submission" date="2013-11" db="EMBL/GenBank/DDBJ databases">
        <title>Opisthorchis viverrini - life in the bile duct.</title>
        <authorList>
            <person name="Young N.D."/>
            <person name="Nagarajan N."/>
            <person name="Lin S.J."/>
            <person name="Korhonen P.K."/>
            <person name="Jex A.R."/>
            <person name="Hall R.S."/>
            <person name="Safavi-Hemami H."/>
            <person name="Kaewkong W."/>
            <person name="Bertrand D."/>
            <person name="Gao S."/>
            <person name="Seet Q."/>
            <person name="Wongkham S."/>
            <person name="Teh B.T."/>
            <person name="Wongkham C."/>
            <person name="Intapan P.M."/>
            <person name="Maleewong W."/>
            <person name="Yang X."/>
            <person name="Hu M."/>
            <person name="Wang Z."/>
            <person name="Hofmann A."/>
            <person name="Sternberg P.W."/>
            <person name="Tan P."/>
            <person name="Wang J."/>
            <person name="Gasser R.B."/>
        </authorList>
    </citation>
    <scope>NUCLEOTIDE SEQUENCE [LARGE SCALE GENOMIC DNA]</scope>
</reference>
<dbReference type="OrthoDB" id="63267at2759"/>
<dbReference type="Gene3D" id="1.10.510.10">
    <property type="entry name" value="Transferase(Phosphotransferase) domain 1"/>
    <property type="match status" value="1"/>
</dbReference>
<dbReference type="SUPFAM" id="SSF50729">
    <property type="entry name" value="PH domain-like"/>
    <property type="match status" value="1"/>
</dbReference>
<dbReference type="InterPro" id="IPR043502">
    <property type="entry name" value="DNA/RNA_pol_sf"/>
</dbReference>
<dbReference type="InterPro" id="IPR039026">
    <property type="entry name" value="PH_PKB"/>
</dbReference>
<dbReference type="CDD" id="cd03028">
    <property type="entry name" value="GRX_PICOT_like"/>
    <property type="match status" value="1"/>
</dbReference>
<keyword evidence="7 12" id="KW-0547">Nucleotide-binding</keyword>
<evidence type="ECO:0000256" key="4">
    <source>
        <dbReference type="ARBA" id="ARBA00022527"/>
    </source>
</evidence>
<dbReference type="STRING" id="6198.A0A075A5Q8"/>
<dbReference type="Gene3D" id="3.10.10.10">
    <property type="entry name" value="HIV Type 1 Reverse Transcriptase, subunit A, domain 1"/>
    <property type="match status" value="1"/>
</dbReference>
<dbReference type="GO" id="GO:0004674">
    <property type="term" value="F:protein serine/threonine kinase activity"/>
    <property type="evidence" value="ECO:0007669"/>
    <property type="project" value="UniProtKB-KW"/>
</dbReference>
<evidence type="ECO:0000256" key="5">
    <source>
        <dbReference type="ARBA" id="ARBA00022553"/>
    </source>
</evidence>
<dbReference type="PROSITE" id="PS00108">
    <property type="entry name" value="PROTEIN_KINASE_ST"/>
    <property type="match status" value="1"/>
</dbReference>
<dbReference type="PROSITE" id="PS51354">
    <property type="entry name" value="GLUTAREDOXIN_2"/>
    <property type="match status" value="1"/>
</dbReference>
<dbReference type="InterPro" id="IPR001849">
    <property type="entry name" value="PH_domain"/>
</dbReference>
<evidence type="ECO:0000259" key="14">
    <source>
        <dbReference type="PROSITE" id="PS50011"/>
    </source>
</evidence>
<evidence type="ECO:0000259" key="15">
    <source>
        <dbReference type="PROSITE" id="PS51285"/>
    </source>
</evidence>
<dbReference type="FunFam" id="1.10.510.10:FF:000033">
    <property type="entry name" value="Non-specific serine/threonine protein kinase"/>
    <property type="match status" value="1"/>
</dbReference>
<feature type="domain" description="Protein kinase" evidence="14">
    <location>
        <begin position="317"/>
        <end position="574"/>
    </location>
</feature>
<dbReference type="SUPFAM" id="SSF52833">
    <property type="entry name" value="Thioredoxin-like"/>
    <property type="match status" value="1"/>
</dbReference>
<organism evidence="16 17">
    <name type="scientific">Opisthorchis viverrini</name>
    <name type="common">Southeast Asian liver fluke</name>
    <dbReference type="NCBI Taxonomy" id="6198"/>
    <lineage>
        <taxon>Eukaryota</taxon>
        <taxon>Metazoa</taxon>
        <taxon>Spiralia</taxon>
        <taxon>Lophotrochozoa</taxon>
        <taxon>Platyhelminthes</taxon>
        <taxon>Trematoda</taxon>
        <taxon>Digenea</taxon>
        <taxon>Opisthorchiida</taxon>
        <taxon>Opisthorchiata</taxon>
        <taxon>Opisthorchiidae</taxon>
        <taxon>Opisthorchis</taxon>
    </lineage>
</organism>
<keyword evidence="5" id="KW-0597">Phosphoprotein</keyword>
<dbReference type="FunFam" id="3.30.200.20:FF:000103">
    <property type="entry name" value="Protein kinase C"/>
    <property type="match status" value="1"/>
</dbReference>
<evidence type="ECO:0000256" key="10">
    <source>
        <dbReference type="ARBA" id="ARBA00047899"/>
    </source>
</evidence>
<keyword evidence="17" id="KW-1185">Reference proteome</keyword>
<dbReference type="SMART" id="SM00220">
    <property type="entry name" value="S_TKc"/>
    <property type="match status" value="1"/>
</dbReference>
<evidence type="ECO:0000313" key="16">
    <source>
        <dbReference type="EMBL" id="KER33637.1"/>
    </source>
</evidence>
<comment type="catalytic activity">
    <reaction evidence="11">
        <text>L-seryl-[protein] + ATP = O-phospho-L-seryl-[protein] + ADP + H(+)</text>
        <dbReference type="Rhea" id="RHEA:17989"/>
        <dbReference type="Rhea" id="RHEA-COMP:9863"/>
        <dbReference type="Rhea" id="RHEA-COMP:11604"/>
        <dbReference type="ChEBI" id="CHEBI:15378"/>
        <dbReference type="ChEBI" id="CHEBI:29999"/>
        <dbReference type="ChEBI" id="CHEBI:30616"/>
        <dbReference type="ChEBI" id="CHEBI:83421"/>
        <dbReference type="ChEBI" id="CHEBI:456216"/>
        <dbReference type="EC" id="2.7.11.1"/>
    </reaction>
</comment>
<dbReference type="Pfam" id="PF00078">
    <property type="entry name" value="RVT_1"/>
    <property type="match status" value="2"/>
</dbReference>
<dbReference type="EC" id="2.7.11.1" evidence="2"/>
<proteinExistence type="inferred from homology"/>
<dbReference type="Pfam" id="PF00169">
    <property type="entry name" value="PH"/>
    <property type="match status" value="1"/>
</dbReference>
<dbReference type="PROSITE" id="PS50011">
    <property type="entry name" value="PROTEIN_KINASE_DOM"/>
    <property type="match status" value="1"/>
</dbReference>
<dbReference type="Pfam" id="PF00069">
    <property type="entry name" value="Pkinase"/>
    <property type="match status" value="1"/>
</dbReference>
<feature type="domain" description="PH" evidence="13">
    <location>
        <begin position="189"/>
        <end position="290"/>
    </location>
</feature>
<keyword evidence="4" id="KW-0723">Serine/threonine-protein kinase</keyword>
<protein>
    <recommendedName>
        <fullName evidence="2">non-specific serine/threonine protein kinase</fullName>
        <ecNumber evidence="2">2.7.11.1</ecNumber>
    </recommendedName>
</protein>
<keyword evidence="8" id="KW-0418">Kinase</keyword>
<evidence type="ECO:0000256" key="2">
    <source>
        <dbReference type="ARBA" id="ARBA00012513"/>
    </source>
</evidence>
<dbReference type="Gene3D" id="3.40.30.10">
    <property type="entry name" value="Glutaredoxin"/>
    <property type="match status" value="1"/>
</dbReference>
<dbReference type="InterPro" id="IPR000719">
    <property type="entry name" value="Prot_kinase_dom"/>
</dbReference>
<evidence type="ECO:0000256" key="9">
    <source>
        <dbReference type="ARBA" id="ARBA00022840"/>
    </source>
</evidence>
<feature type="binding site" evidence="12">
    <location>
        <position position="346"/>
    </location>
    <ligand>
        <name>ATP</name>
        <dbReference type="ChEBI" id="CHEBI:30616"/>
    </ligand>
</feature>
<dbReference type="InterPro" id="IPR011993">
    <property type="entry name" value="PH-like_dom_sf"/>
</dbReference>
<dbReference type="CDD" id="cd05571">
    <property type="entry name" value="STKc_PKB"/>
    <property type="match status" value="1"/>
</dbReference>
<dbReference type="InterPro" id="IPR000477">
    <property type="entry name" value="RT_dom"/>
</dbReference>
<dbReference type="AlphaFoldDB" id="A0A075A5Q8"/>
<dbReference type="GO" id="GO:0005524">
    <property type="term" value="F:ATP binding"/>
    <property type="evidence" value="ECO:0007669"/>
    <property type="project" value="UniProtKB-UniRule"/>
</dbReference>
<dbReference type="PROSITE" id="PS51285">
    <property type="entry name" value="AGC_KINASE_CTER"/>
    <property type="match status" value="1"/>
</dbReference>
<dbReference type="Gene3D" id="3.30.200.20">
    <property type="entry name" value="Phosphorylase Kinase, domain 1"/>
    <property type="match status" value="1"/>
</dbReference>
<dbReference type="InterPro" id="IPR033658">
    <property type="entry name" value="GRX_PICOT-like"/>
</dbReference>
<accession>A0A075A5Q8</accession>
<dbReference type="CDD" id="cd01647">
    <property type="entry name" value="RT_LTR"/>
    <property type="match status" value="1"/>
</dbReference>
<dbReference type="InterPro" id="IPR011009">
    <property type="entry name" value="Kinase-like_dom_sf"/>
</dbReference>
<dbReference type="Gene3D" id="2.30.29.30">
    <property type="entry name" value="Pleckstrin-homology domain (PH domain)/Phosphotyrosine-binding domain (PTB)"/>
    <property type="match status" value="1"/>
</dbReference>
<evidence type="ECO:0000313" key="17">
    <source>
        <dbReference type="Proteomes" id="UP000054324"/>
    </source>
</evidence>
<dbReference type="InterPro" id="IPR036249">
    <property type="entry name" value="Thioredoxin-like_sf"/>
</dbReference>
<dbReference type="RefSeq" id="XP_009162597.1">
    <property type="nucleotide sequence ID" value="XM_009164333.1"/>
</dbReference>
<evidence type="ECO:0000259" key="13">
    <source>
        <dbReference type="PROSITE" id="PS50003"/>
    </source>
</evidence>